<reference evidence="1 2" key="1">
    <citation type="submission" date="2024-02" db="EMBL/GenBank/DDBJ databases">
        <title>Chromosome-level genome assembly of the Eurasian Minnow (Phoxinus phoxinus).</title>
        <authorList>
            <person name="Oriowo T.O."/>
            <person name="Martin S."/>
            <person name="Stange M."/>
            <person name="Chrysostomakis Y."/>
            <person name="Brown T."/>
            <person name="Winkler S."/>
            <person name="Kukowka S."/>
            <person name="Myers E.W."/>
            <person name="Bohne A."/>
        </authorList>
    </citation>
    <scope>NUCLEOTIDE SEQUENCE [LARGE SCALE GENOMIC DNA]</scope>
    <source>
        <strain evidence="1">ZFMK-TIS-60720</strain>
        <tissue evidence="1">Whole Organism</tissue>
    </source>
</reference>
<proteinExistence type="predicted"/>
<keyword evidence="2" id="KW-1185">Reference proteome</keyword>
<evidence type="ECO:0000313" key="2">
    <source>
        <dbReference type="Proteomes" id="UP001364617"/>
    </source>
</evidence>
<dbReference type="EMBL" id="JAYKXH010000017">
    <property type="protein sequence ID" value="KAK7139397.1"/>
    <property type="molecule type" value="Genomic_DNA"/>
</dbReference>
<name>A0AAN9CJS4_9TELE</name>
<gene>
    <name evidence="1" type="ORF">R3I93_016516</name>
</gene>
<protein>
    <submittedName>
        <fullName evidence="1">Uncharacterized protein</fullName>
    </submittedName>
</protein>
<dbReference type="AlphaFoldDB" id="A0AAN9CJS4"/>
<organism evidence="1 2">
    <name type="scientific">Phoxinus phoxinus</name>
    <name type="common">Eurasian minnow</name>
    <dbReference type="NCBI Taxonomy" id="58324"/>
    <lineage>
        <taxon>Eukaryota</taxon>
        <taxon>Metazoa</taxon>
        <taxon>Chordata</taxon>
        <taxon>Craniata</taxon>
        <taxon>Vertebrata</taxon>
        <taxon>Euteleostomi</taxon>
        <taxon>Actinopterygii</taxon>
        <taxon>Neopterygii</taxon>
        <taxon>Teleostei</taxon>
        <taxon>Ostariophysi</taxon>
        <taxon>Cypriniformes</taxon>
        <taxon>Leuciscidae</taxon>
        <taxon>Phoxininae</taxon>
        <taxon>Phoxinus</taxon>
    </lineage>
</organism>
<evidence type="ECO:0000313" key="1">
    <source>
        <dbReference type="EMBL" id="KAK7139397.1"/>
    </source>
</evidence>
<accession>A0AAN9CJS4</accession>
<comment type="caution">
    <text evidence="1">The sequence shown here is derived from an EMBL/GenBank/DDBJ whole genome shotgun (WGS) entry which is preliminary data.</text>
</comment>
<dbReference type="Proteomes" id="UP001364617">
    <property type="component" value="Unassembled WGS sequence"/>
</dbReference>
<sequence>MVKTLLSFSIDIGLLHNSIDGSGVDFRARKRVLVLARQISKHFLGRGGDKIYHGAQIKDTCSVLLNIYLHNLE</sequence>